<evidence type="ECO:0000256" key="1">
    <source>
        <dbReference type="SAM" id="SignalP"/>
    </source>
</evidence>
<dbReference type="OrthoDB" id="10027077at2759"/>
<protein>
    <submittedName>
        <fullName evidence="3">Uncharacterized protein</fullName>
    </submittedName>
</protein>
<dbReference type="AlphaFoldDB" id="A0A815NXU0"/>
<evidence type="ECO:0000313" key="2">
    <source>
        <dbReference type="EMBL" id="CAF1380503.1"/>
    </source>
</evidence>
<dbReference type="EMBL" id="CAJNOR010003127">
    <property type="protein sequence ID" value="CAF1380503.1"/>
    <property type="molecule type" value="Genomic_DNA"/>
</dbReference>
<dbReference type="Proteomes" id="UP000663828">
    <property type="component" value="Unassembled WGS sequence"/>
</dbReference>
<dbReference type="EMBL" id="CAJNOJ010000406">
    <property type="protein sequence ID" value="CAF1436591.1"/>
    <property type="molecule type" value="Genomic_DNA"/>
</dbReference>
<gene>
    <name evidence="3" type="ORF">EDS130_LOCUS38569</name>
    <name evidence="2" type="ORF">XAT740_LOCUS33049</name>
</gene>
<keyword evidence="4" id="KW-1185">Reference proteome</keyword>
<organism evidence="3 5">
    <name type="scientific">Adineta ricciae</name>
    <name type="common">Rotifer</name>
    <dbReference type="NCBI Taxonomy" id="249248"/>
    <lineage>
        <taxon>Eukaryota</taxon>
        <taxon>Metazoa</taxon>
        <taxon>Spiralia</taxon>
        <taxon>Gnathifera</taxon>
        <taxon>Rotifera</taxon>
        <taxon>Eurotatoria</taxon>
        <taxon>Bdelloidea</taxon>
        <taxon>Adinetida</taxon>
        <taxon>Adinetidae</taxon>
        <taxon>Adineta</taxon>
    </lineage>
</organism>
<keyword evidence="1" id="KW-0732">Signal</keyword>
<feature type="chain" id="PRO_5036228428" evidence="1">
    <location>
        <begin position="19"/>
        <end position="223"/>
    </location>
</feature>
<sequence>MFFLIGLSILFAANHAYALDCKVVKQGQHFISTLPFYGFKQDLVLTTRIRFNESMARYLFPPTESKGRSCSLSWNQVWGATRCGYLTSTQMDLDRFVWRRPSSCLQYDSKGYVVNEYDDCPEKNLIELAASAYDNGLKPFEHPGVLLKEFTTKLQINTWYNFKLIFEDTKTTYQLLDESNQLLESQFINHHSCEQFNFGMIHGLYFGGECPAPQDVSVCYDSS</sequence>
<accession>A0A815NXU0</accession>
<name>A0A815NXU0_ADIRI</name>
<dbReference type="Proteomes" id="UP000663852">
    <property type="component" value="Unassembled WGS sequence"/>
</dbReference>
<evidence type="ECO:0000313" key="3">
    <source>
        <dbReference type="EMBL" id="CAF1436591.1"/>
    </source>
</evidence>
<evidence type="ECO:0000313" key="4">
    <source>
        <dbReference type="Proteomes" id="UP000663828"/>
    </source>
</evidence>
<proteinExistence type="predicted"/>
<reference evidence="3" key="1">
    <citation type="submission" date="2021-02" db="EMBL/GenBank/DDBJ databases">
        <authorList>
            <person name="Nowell W R."/>
        </authorList>
    </citation>
    <scope>NUCLEOTIDE SEQUENCE</scope>
</reference>
<evidence type="ECO:0000313" key="5">
    <source>
        <dbReference type="Proteomes" id="UP000663852"/>
    </source>
</evidence>
<feature type="signal peptide" evidence="1">
    <location>
        <begin position="1"/>
        <end position="18"/>
    </location>
</feature>
<comment type="caution">
    <text evidence="3">The sequence shown here is derived from an EMBL/GenBank/DDBJ whole genome shotgun (WGS) entry which is preliminary data.</text>
</comment>